<evidence type="ECO:0000259" key="1">
    <source>
        <dbReference type="PROSITE" id="PS51154"/>
    </source>
</evidence>
<dbReference type="Proteomes" id="UP001596392">
    <property type="component" value="Unassembled WGS sequence"/>
</dbReference>
<comment type="caution">
    <text evidence="2">The sequence shown here is derived from an EMBL/GenBank/DDBJ whole genome shotgun (WGS) entry which is preliminary data.</text>
</comment>
<evidence type="ECO:0000313" key="2">
    <source>
        <dbReference type="EMBL" id="MFC7245228.1"/>
    </source>
</evidence>
<dbReference type="InterPro" id="IPR002589">
    <property type="entry name" value="Macro_dom"/>
</dbReference>
<dbReference type="PROSITE" id="PS51154">
    <property type="entry name" value="MACRO"/>
    <property type="match status" value="1"/>
</dbReference>
<dbReference type="EMBL" id="JBHTAC010000024">
    <property type="protein sequence ID" value="MFC7245228.1"/>
    <property type="molecule type" value="Genomic_DNA"/>
</dbReference>
<keyword evidence="3" id="KW-1185">Reference proteome</keyword>
<protein>
    <submittedName>
        <fullName evidence="2">Macro domain-containing protein</fullName>
    </submittedName>
</protein>
<dbReference type="Gene3D" id="3.40.220.10">
    <property type="entry name" value="Leucine Aminopeptidase, subunit E, domain 1"/>
    <property type="match status" value="1"/>
</dbReference>
<dbReference type="Pfam" id="PF01661">
    <property type="entry name" value="Macro"/>
    <property type="match status" value="1"/>
</dbReference>
<organism evidence="2 3">
    <name type="scientific">Catellatospora aurea</name>
    <dbReference type="NCBI Taxonomy" id="1337874"/>
    <lineage>
        <taxon>Bacteria</taxon>
        <taxon>Bacillati</taxon>
        <taxon>Actinomycetota</taxon>
        <taxon>Actinomycetes</taxon>
        <taxon>Micromonosporales</taxon>
        <taxon>Micromonosporaceae</taxon>
        <taxon>Catellatospora</taxon>
    </lineage>
</organism>
<sequence length="344" mass="36942">MGIRPTDSDVAAALRTFGLRLSTLRREAAVPVGALAGNGGIPVGRTQLYEILGGRVQTPPSWDLVQALVQHCRRHAAARQRVLSVPVDLAYWRREHGFLVQLCDRARAEEDPTAVPAGRTLTVQGIYRGPVSPAAAGPPAYLGVVTGDIRQVRCADVWVNPENTDMIMARPQEFSVSAIIRYDGARRDEAGRITVDTIADELEKKVAPIRPVAPGTAIVTGAGELRQRNGVRYIVHTATVHGEPGTGFHPVRGIARCVENVLLELDGLDLDLPERSCVLFPLLGTGVGRGDVREHAGALTHSAANYLRSARRSRIGTVLFLAYTDLELQACLAALGEAGVVVRA</sequence>
<dbReference type="SUPFAM" id="SSF52949">
    <property type="entry name" value="Macro domain-like"/>
    <property type="match status" value="1"/>
</dbReference>
<reference evidence="3" key="1">
    <citation type="journal article" date="2019" name="Int. J. Syst. Evol. Microbiol.">
        <title>The Global Catalogue of Microorganisms (GCM) 10K type strain sequencing project: providing services to taxonomists for standard genome sequencing and annotation.</title>
        <authorList>
            <consortium name="The Broad Institute Genomics Platform"/>
            <consortium name="The Broad Institute Genome Sequencing Center for Infectious Disease"/>
            <person name="Wu L."/>
            <person name="Ma J."/>
        </authorList>
    </citation>
    <scope>NUCLEOTIDE SEQUENCE [LARGE SCALE GENOMIC DNA]</scope>
    <source>
        <strain evidence="3">CGMCC 1.9106</strain>
    </source>
</reference>
<proteinExistence type="predicted"/>
<dbReference type="RefSeq" id="WP_376808173.1">
    <property type="nucleotide sequence ID" value="NZ_JBHTAC010000024.1"/>
</dbReference>
<dbReference type="InterPro" id="IPR043472">
    <property type="entry name" value="Macro_dom-like"/>
</dbReference>
<feature type="domain" description="Macro" evidence="1">
    <location>
        <begin position="129"/>
        <end position="339"/>
    </location>
</feature>
<name>A0ABW2H1P9_9ACTN</name>
<gene>
    <name evidence="2" type="ORF">ACFQO7_22355</name>
</gene>
<evidence type="ECO:0000313" key="3">
    <source>
        <dbReference type="Proteomes" id="UP001596392"/>
    </source>
</evidence>
<accession>A0ABW2H1P9</accession>